<evidence type="ECO:0000313" key="2">
    <source>
        <dbReference type="Proteomes" id="UP000004095"/>
    </source>
</evidence>
<dbReference type="EMBL" id="AAWS01000010">
    <property type="protein sequence ID" value="EAY29638.1"/>
    <property type="molecule type" value="Genomic_DNA"/>
</dbReference>
<proteinExistence type="predicted"/>
<reference evidence="1 2" key="1">
    <citation type="submission" date="2007-01" db="EMBL/GenBank/DDBJ databases">
        <authorList>
            <person name="Haygood M."/>
            <person name="Podell S."/>
            <person name="Anderson C."/>
            <person name="Hopkinson B."/>
            <person name="Roe K."/>
            <person name="Barbeau K."/>
            <person name="Gaasterland T."/>
            <person name="Ferriera S."/>
            <person name="Johnson J."/>
            <person name="Kravitz S."/>
            <person name="Beeson K."/>
            <person name="Sutton G."/>
            <person name="Rogers Y.-H."/>
            <person name="Friedman R."/>
            <person name="Frazier M."/>
            <person name="Venter J.C."/>
        </authorList>
    </citation>
    <scope>NUCLEOTIDE SEQUENCE [LARGE SCALE GENOMIC DNA]</scope>
    <source>
        <strain evidence="1 2">ATCC 23134</strain>
    </source>
</reference>
<gene>
    <name evidence="1" type="ORF">M23134_00522</name>
</gene>
<keyword evidence="2" id="KW-1185">Reference proteome</keyword>
<comment type="caution">
    <text evidence="1">The sequence shown here is derived from an EMBL/GenBank/DDBJ whole genome shotgun (WGS) entry which is preliminary data.</text>
</comment>
<organism evidence="1 2">
    <name type="scientific">Microscilla marina ATCC 23134</name>
    <dbReference type="NCBI Taxonomy" id="313606"/>
    <lineage>
        <taxon>Bacteria</taxon>
        <taxon>Pseudomonadati</taxon>
        <taxon>Bacteroidota</taxon>
        <taxon>Cytophagia</taxon>
        <taxon>Cytophagales</taxon>
        <taxon>Microscillaceae</taxon>
        <taxon>Microscilla</taxon>
    </lineage>
</organism>
<evidence type="ECO:0000313" key="1">
    <source>
        <dbReference type="EMBL" id="EAY29638.1"/>
    </source>
</evidence>
<name>A1ZJA2_MICM2</name>
<dbReference type="AlphaFoldDB" id="A1ZJA2"/>
<accession>A1ZJA2</accession>
<protein>
    <submittedName>
        <fullName evidence="1">Uncharacterized protein</fullName>
    </submittedName>
</protein>
<sequence length="348" mass="40442">MFCALWVGAHQKTCAQQVVRVASHVELYHVKAFVDAQGNLPKTIQIDTQRRYSPDRAYYIESKARAGKKLYRQRLVACLKNKNHKLLHTFQAVDHRFPVVWMKGYCMIEGHWATDPFLQTTPYKQGGRIRVYNKNDYVYLGTKVAQVIYAKNPYRNKDAPSRSVVFFSKTNKKTATVSANIVALAGDYTIRKESDTSYQVFYKNYLLKRLTYLNKWAFSGKQLIQNRWGTFIVNNAAGEIHLLHKKGVSEIFNLSSFPKFLPDSALSKVYFKHFQNSIGYNEFKTMFGKFSSTLTSVEFHGKYLVVLVNRSTDPMFAKYQTKELLVLNRETKQLEEIPKNWHKLLTIR</sequence>
<dbReference type="Proteomes" id="UP000004095">
    <property type="component" value="Unassembled WGS sequence"/>
</dbReference>